<dbReference type="Proteomes" id="UP000234681">
    <property type="component" value="Chromosome 12"/>
</dbReference>
<organism evidence="1 2">
    <name type="scientific">Rattus norvegicus</name>
    <name type="common">Rat</name>
    <dbReference type="NCBI Taxonomy" id="10116"/>
    <lineage>
        <taxon>Eukaryota</taxon>
        <taxon>Metazoa</taxon>
        <taxon>Chordata</taxon>
        <taxon>Craniata</taxon>
        <taxon>Vertebrata</taxon>
        <taxon>Euteleostomi</taxon>
        <taxon>Mammalia</taxon>
        <taxon>Eutheria</taxon>
        <taxon>Euarchontoglires</taxon>
        <taxon>Glires</taxon>
        <taxon>Rodentia</taxon>
        <taxon>Myomorpha</taxon>
        <taxon>Muroidea</taxon>
        <taxon>Muridae</taxon>
        <taxon>Murinae</taxon>
        <taxon>Rattus</taxon>
    </lineage>
</organism>
<dbReference type="AlphaFoldDB" id="A6J231"/>
<gene>
    <name evidence="1" type="ORF">rCG_21901</name>
</gene>
<protein>
    <submittedName>
        <fullName evidence="1">RCG21901</fullName>
    </submittedName>
</protein>
<accession>A6J231</accession>
<dbReference type="EMBL" id="CH473973">
    <property type="protein sequence ID" value="EDM13972.1"/>
    <property type="molecule type" value="Genomic_DNA"/>
</dbReference>
<sequence>MLETARGPGVRKTTKWLPQTSPFLASQGWLKAPS</sequence>
<proteinExistence type="predicted"/>
<name>A6J231_RAT</name>
<reference evidence="1 2" key="1">
    <citation type="submission" date="2005-07" db="EMBL/GenBank/DDBJ databases">
        <authorList>
            <person name="Mural R.J."/>
            <person name="Li P.W."/>
            <person name="Adams M.D."/>
            <person name="Amanatides P.G."/>
            <person name="Baden-Tillson H."/>
            <person name="Barnstead M."/>
            <person name="Chin S.H."/>
            <person name="Dew I."/>
            <person name="Evans C.A."/>
            <person name="Ferriera S."/>
            <person name="Flanigan M."/>
            <person name="Fosler C."/>
            <person name="Glodek A."/>
            <person name="Gu Z."/>
            <person name="Holt R.A."/>
            <person name="Jennings D."/>
            <person name="Kraft C.L."/>
            <person name="Lu F."/>
            <person name="Nguyen T."/>
            <person name="Nusskern D.R."/>
            <person name="Pfannkoch C.M."/>
            <person name="Sitter C."/>
            <person name="Sutton G.G."/>
            <person name="Venter J.C."/>
            <person name="Wang Z."/>
            <person name="Woodage T."/>
            <person name="Zheng X.H."/>
            <person name="Zhong F."/>
        </authorList>
    </citation>
    <scope>NUCLEOTIDE SEQUENCE [LARGE SCALE GENOMIC DNA]</scope>
    <source>
        <strain>BN</strain>
        <strain evidence="2">Sprague-Dawley</strain>
    </source>
</reference>
<evidence type="ECO:0000313" key="1">
    <source>
        <dbReference type="EMBL" id="EDM13972.1"/>
    </source>
</evidence>
<evidence type="ECO:0000313" key="2">
    <source>
        <dbReference type="Proteomes" id="UP000234681"/>
    </source>
</evidence>